<keyword evidence="4 8" id="KW-0812">Transmembrane</keyword>
<comment type="similarity">
    <text evidence="2">Belongs to the MreD family.</text>
</comment>
<evidence type="ECO:0000256" key="7">
    <source>
        <dbReference type="ARBA" id="ARBA00023136"/>
    </source>
</evidence>
<proteinExistence type="inferred from homology"/>
<evidence type="ECO:0000256" key="2">
    <source>
        <dbReference type="ARBA" id="ARBA00007776"/>
    </source>
</evidence>
<accession>A0ABR7G0S3</accession>
<dbReference type="EMBL" id="JACOPD010000005">
    <property type="protein sequence ID" value="MBC5681043.1"/>
    <property type="molecule type" value="Genomic_DNA"/>
</dbReference>
<evidence type="ECO:0000256" key="5">
    <source>
        <dbReference type="ARBA" id="ARBA00022960"/>
    </source>
</evidence>
<evidence type="ECO:0000256" key="1">
    <source>
        <dbReference type="ARBA" id="ARBA00004651"/>
    </source>
</evidence>
<evidence type="ECO:0000256" key="8">
    <source>
        <dbReference type="SAM" id="Phobius"/>
    </source>
</evidence>
<gene>
    <name evidence="9" type="primary">mreD</name>
    <name evidence="9" type="ORF">H8S01_08730</name>
</gene>
<feature type="transmembrane region" description="Helical" evidence="8">
    <location>
        <begin position="12"/>
        <end position="45"/>
    </location>
</feature>
<keyword evidence="10" id="KW-1185">Reference proteome</keyword>
<dbReference type="NCBIfam" id="TIGR03426">
    <property type="entry name" value="shape_MreD"/>
    <property type="match status" value="1"/>
</dbReference>
<dbReference type="Proteomes" id="UP000628463">
    <property type="component" value="Unassembled WGS sequence"/>
</dbReference>
<keyword evidence="6 8" id="KW-1133">Transmembrane helix</keyword>
<dbReference type="InterPro" id="IPR007227">
    <property type="entry name" value="Cell_shape_determining_MreD"/>
</dbReference>
<evidence type="ECO:0000256" key="3">
    <source>
        <dbReference type="ARBA" id="ARBA00022475"/>
    </source>
</evidence>
<reference evidence="9 10" key="1">
    <citation type="submission" date="2020-08" db="EMBL/GenBank/DDBJ databases">
        <title>Genome public.</title>
        <authorList>
            <person name="Liu C."/>
            <person name="Sun Q."/>
        </authorList>
    </citation>
    <scope>NUCLEOTIDE SEQUENCE [LARGE SCALE GENOMIC DNA]</scope>
    <source>
        <strain evidence="9 10">NSJ-43</strain>
    </source>
</reference>
<protein>
    <submittedName>
        <fullName evidence="9">Rod shape-determining protein MreD</fullName>
    </submittedName>
</protein>
<keyword evidence="3" id="KW-1003">Cell membrane</keyword>
<evidence type="ECO:0000256" key="6">
    <source>
        <dbReference type="ARBA" id="ARBA00022989"/>
    </source>
</evidence>
<keyword evidence="7 8" id="KW-0472">Membrane</keyword>
<evidence type="ECO:0000313" key="10">
    <source>
        <dbReference type="Proteomes" id="UP000628463"/>
    </source>
</evidence>
<evidence type="ECO:0000256" key="4">
    <source>
        <dbReference type="ARBA" id="ARBA00022692"/>
    </source>
</evidence>
<comment type="caution">
    <text evidence="9">The sequence shown here is derived from an EMBL/GenBank/DDBJ whole genome shotgun (WGS) entry which is preliminary data.</text>
</comment>
<organism evidence="9 10">
    <name type="scientific">Lachnospira hominis</name>
    <name type="common">ex Liu et al. 2021</name>
    <dbReference type="NCBI Taxonomy" id="2763051"/>
    <lineage>
        <taxon>Bacteria</taxon>
        <taxon>Bacillati</taxon>
        <taxon>Bacillota</taxon>
        <taxon>Clostridia</taxon>
        <taxon>Lachnospirales</taxon>
        <taxon>Lachnospiraceae</taxon>
        <taxon>Lachnospira</taxon>
    </lineage>
</organism>
<feature type="transmembrane region" description="Helical" evidence="8">
    <location>
        <begin position="127"/>
        <end position="150"/>
    </location>
</feature>
<dbReference type="Pfam" id="PF04093">
    <property type="entry name" value="MreD"/>
    <property type="match status" value="1"/>
</dbReference>
<evidence type="ECO:0000313" key="9">
    <source>
        <dbReference type="EMBL" id="MBC5681043.1"/>
    </source>
</evidence>
<dbReference type="RefSeq" id="WP_186836923.1">
    <property type="nucleotide sequence ID" value="NZ_JACOPD010000005.1"/>
</dbReference>
<comment type="subcellular location">
    <subcellularLocation>
        <location evidence="1">Cell membrane</location>
        <topology evidence="1">Multi-pass membrane protein</topology>
    </subcellularLocation>
</comment>
<feature type="transmembrane region" description="Helical" evidence="8">
    <location>
        <begin position="65"/>
        <end position="84"/>
    </location>
</feature>
<sequence length="176" mass="20410">MKRKIGELIIILLFYLFQVTLGRVISIAGIMPNLLIIIPVIFGYFNGKNEGMFTGFFAGALYDLSASSLFGFSSLVFIYIGYLAGIFYRRYEGTEIIFPLIIVSAGDLIYEFLSYIGNFLLHNRLNIVFFLTRFIIPEMIYTMLAFVILYKPLVWLNSHLNVRDKRRVNKFDERNI</sequence>
<feature type="transmembrane region" description="Helical" evidence="8">
    <location>
        <begin position="96"/>
        <end position="121"/>
    </location>
</feature>
<keyword evidence="5" id="KW-0133">Cell shape</keyword>
<name>A0ABR7G0S3_9FIRM</name>